<dbReference type="EMBL" id="BKCJ010004678">
    <property type="protein sequence ID" value="GEU62461.1"/>
    <property type="molecule type" value="Genomic_DNA"/>
</dbReference>
<feature type="compositionally biased region" description="Basic and acidic residues" evidence="1">
    <location>
        <begin position="652"/>
        <end position="661"/>
    </location>
</feature>
<feature type="compositionally biased region" description="Polar residues" evidence="1">
    <location>
        <begin position="233"/>
        <end position="253"/>
    </location>
</feature>
<organism evidence="2">
    <name type="scientific">Tanacetum cinerariifolium</name>
    <name type="common">Dalmatian daisy</name>
    <name type="synonym">Chrysanthemum cinerariifolium</name>
    <dbReference type="NCBI Taxonomy" id="118510"/>
    <lineage>
        <taxon>Eukaryota</taxon>
        <taxon>Viridiplantae</taxon>
        <taxon>Streptophyta</taxon>
        <taxon>Embryophyta</taxon>
        <taxon>Tracheophyta</taxon>
        <taxon>Spermatophyta</taxon>
        <taxon>Magnoliopsida</taxon>
        <taxon>eudicotyledons</taxon>
        <taxon>Gunneridae</taxon>
        <taxon>Pentapetalae</taxon>
        <taxon>asterids</taxon>
        <taxon>campanulids</taxon>
        <taxon>Asterales</taxon>
        <taxon>Asteraceae</taxon>
        <taxon>Asteroideae</taxon>
        <taxon>Anthemideae</taxon>
        <taxon>Anthemidinae</taxon>
        <taxon>Tanacetum</taxon>
    </lineage>
</organism>
<protein>
    <recommendedName>
        <fullName evidence="3">Phospholipase-like protein</fullName>
    </recommendedName>
</protein>
<proteinExistence type="predicted"/>
<evidence type="ECO:0008006" key="3">
    <source>
        <dbReference type="Google" id="ProtNLM"/>
    </source>
</evidence>
<feature type="region of interest" description="Disordered" evidence="1">
    <location>
        <begin position="326"/>
        <end position="361"/>
    </location>
</feature>
<name>A0A6L2LKX3_TANCI</name>
<feature type="compositionally biased region" description="Basic residues" evidence="1">
    <location>
        <begin position="339"/>
        <end position="348"/>
    </location>
</feature>
<gene>
    <name evidence="2" type="ORF">Tci_034439</name>
</gene>
<dbReference type="AlphaFoldDB" id="A0A6L2LKX3"/>
<feature type="region of interest" description="Disordered" evidence="1">
    <location>
        <begin position="652"/>
        <end position="671"/>
    </location>
</feature>
<evidence type="ECO:0000313" key="2">
    <source>
        <dbReference type="EMBL" id="GEU62461.1"/>
    </source>
</evidence>
<comment type="caution">
    <text evidence="2">The sequence shown here is derived from an EMBL/GenBank/DDBJ whole genome shotgun (WGS) entry which is preliminary data.</text>
</comment>
<sequence>MFLLLVEQLEVEGDGNEYVPLYYYITDNIRIQFGREEFCLVTGLRFGVKNLADYNNVEFPIPFRRRVFPSSLDGEHITCNMVFRIIDDELFDRLHDDDVVSLCCLGILQLVLLDVEGRRRIHDWMLRLANDRVDWDNYPSDLDFGVFPLTATKYYNRYNRYPRVAALKKRGSLWEPWFMVFSWKYDCGKIDTRQDRGSIGLGGPSSFQTHPNNISFFNIGTLTNWQTSMLSQPGSSNWQTPMHSQPGSSNWQRQMPAHSATPYWQPAIPSHPGTYNWQSPIPSYMGNSNLQPPFGRHDDVSGLFDQNLLNRGKREQRPSIYKRSPFIEQPPSTVLPKQRGNKTKKNVKKSNLSPLNLGNALDDENERGVPVTLWQQLVPHLCMPDIDSKTLQMKSWMELLIRNRTKNAPWKVAYTNTISVRSKNQRFLIETDQHAIGTLDGSTRPMMLIGCLCPYMLKEIIGSQDYGIQQVRGSPYEAFEILPHYCYNPEQKNEGTVTRIKTEEKGIFEMSFIGIGASIRTFINYLRLVLMIDSAYLKGLYKVKNLAVMTMDGNYQIVPILFALAVKNEFPLAFHAAYDGHHTESSQMYEQYNSQQYDAQHLDDLNMNGLVPLADATQERDMILMYTHHNRIHVYVSRVELSPLVVAEQYKDETNKTDNQEKPSCSKKLFD</sequence>
<reference evidence="2" key="1">
    <citation type="journal article" date="2019" name="Sci. Rep.">
        <title>Draft genome of Tanacetum cinerariifolium, the natural source of mosquito coil.</title>
        <authorList>
            <person name="Yamashiro T."/>
            <person name="Shiraishi A."/>
            <person name="Satake H."/>
            <person name="Nakayama K."/>
        </authorList>
    </citation>
    <scope>NUCLEOTIDE SEQUENCE</scope>
</reference>
<accession>A0A6L2LKX3</accession>
<feature type="region of interest" description="Disordered" evidence="1">
    <location>
        <begin position="233"/>
        <end position="254"/>
    </location>
</feature>
<evidence type="ECO:0000256" key="1">
    <source>
        <dbReference type="SAM" id="MobiDB-lite"/>
    </source>
</evidence>